<feature type="domain" description="HTH luxR-type" evidence="4">
    <location>
        <begin position="142"/>
        <end position="207"/>
    </location>
</feature>
<evidence type="ECO:0000313" key="6">
    <source>
        <dbReference type="EMBL" id="MBE7939286.1"/>
    </source>
</evidence>
<feature type="domain" description="Response regulatory" evidence="5">
    <location>
        <begin position="3"/>
        <end position="118"/>
    </location>
</feature>
<dbReference type="Proteomes" id="UP000715965">
    <property type="component" value="Unassembled WGS sequence"/>
</dbReference>
<evidence type="ECO:0000256" key="3">
    <source>
        <dbReference type="PROSITE-ProRule" id="PRU00169"/>
    </source>
</evidence>
<dbReference type="PANTHER" id="PTHR43214">
    <property type="entry name" value="TWO-COMPONENT RESPONSE REGULATOR"/>
    <property type="match status" value="1"/>
</dbReference>
<dbReference type="PRINTS" id="PR00038">
    <property type="entry name" value="HTHLUXR"/>
</dbReference>
<comment type="caution">
    <text evidence="6">The sequence shown here is derived from an EMBL/GenBank/DDBJ whole genome shotgun (WGS) entry which is preliminary data.</text>
</comment>
<dbReference type="Pfam" id="PF00196">
    <property type="entry name" value="GerE"/>
    <property type="match status" value="1"/>
</dbReference>
<gene>
    <name evidence="6" type="ORF">IM725_01710</name>
</gene>
<dbReference type="PROSITE" id="PS50110">
    <property type="entry name" value="RESPONSE_REGULATORY"/>
    <property type="match status" value="1"/>
</dbReference>
<evidence type="ECO:0000256" key="1">
    <source>
        <dbReference type="ARBA" id="ARBA00022553"/>
    </source>
</evidence>
<organism evidence="6 7">
    <name type="scientific">Ramlibacter aquaticus</name>
    <dbReference type="NCBI Taxonomy" id="2780094"/>
    <lineage>
        <taxon>Bacteria</taxon>
        <taxon>Pseudomonadati</taxon>
        <taxon>Pseudomonadota</taxon>
        <taxon>Betaproteobacteria</taxon>
        <taxon>Burkholderiales</taxon>
        <taxon>Comamonadaceae</taxon>
        <taxon>Ramlibacter</taxon>
    </lineage>
</organism>
<accession>A0ABR9SAH5</accession>
<dbReference type="SMART" id="SM00448">
    <property type="entry name" value="REC"/>
    <property type="match status" value="1"/>
</dbReference>
<name>A0ABR9SAH5_9BURK</name>
<dbReference type="RefSeq" id="WP_193778833.1">
    <property type="nucleotide sequence ID" value="NZ_JADDOJ010000003.1"/>
</dbReference>
<evidence type="ECO:0000256" key="2">
    <source>
        <dbReference type="ARBA" id="ARBA00023125"/>
    </source>
</evidence>
<dbReference type="CDD" id="cd06170">
    <property type="entry name" value="LuxR_C_like"/>
    <property type="match status" value="1"/>
</dbReference>
<dbReference type="PROSITE" id="PS50043">
    <property type="entry name" value="HTH_LUXR_2"/>
    <property type="match status" value="1"/>
</dbReference>
<dbReference type="InterPro" id="IPR016032">
    <property type="entry name" value="Sig_transdc_resp-reg_C-effctor"/>
</dbReference>
<dbReference type="InterPro" id="IPR039420">
    <property type="entry name" value="WalR-like"/>
</dbReference>
<keyword evidence="7" id="KW-1185">Reference proteome</keyword>
<dbReference type="Gene3D" id="3.40.50.2300">
    <property type="match status" value="1"/>
</dbReference>
<dbReference type="SMART" id="SM00421">
    <property type="entry name" value="HTH_LUXR"/>
    <property type="match status" value="1"/>
</dbReference>
<keyword evidence="2" id="KW-0238">DNA-binding</keyword>
<feature type="modified residue" description="4-aspartylphosphate" evidence="3">
    <location>
        <position position="53"/>
    </location>
</feature>
<dbReference type="SUPFAM" id="SSF52172">
    <property type="entry name" value="CheY-like"/>
    <property type="match status" value="1"/>
</dbReference>
<evidence type="ECO:0000259" key="4">
    <source>
        <dbReference type="PROSITE" id="PS50043"/>
    </source>
</evidence>
<dbReference type="InterPro" id="IPR001789">
    <property type="entry name" value="Sig_transdc_resp-reg_receiver"/>
</dbReference>
<evidence type="ECO:0000259" key="5">
    <source>
        <dbReference type="PROSITE" id="PS50110"/>
    </source>
</evidence>
<dbReference type="CDD" id="cd17535">
    <property type="entry name" value="REC_NarL-like"/>
    <property type="match status" value="1"/>
</dbReference>
<reference evidence="6 7" key="1">
    <citation type="submission" date="2020-10" db="EMBL/GenBank/DDBJ databases">
        <title>Draft genome of Ramlibacter aquaticus LMG 30558.</title>
        <authorList>
            <person name="Props R."/>
        </authorList>
    </citation>
    <scope>NUCLEOTIDE SEQUENCE [LARGE SCALE GENOMIC DNA]</scope>
    <source>
        <strain evidence="6 7">LMG 30558</strain>
    </source>
</reference>
<dbReference type="InterPro" id="IPR011006">
    <property type="entry name" value="CheY-like_superfamily"/>
</dbReference>
<protein>
    <submittedName>
        <fullName evidence="6">Response regulator transcription factor</fullName>
    </submittedName>
</protein>
<proteinExistence type="predicted"/>
<dbReference type="EMBL" id="JADDOJ010000003">
    <property type="protein sequence ID" value="MBE7939286.1"/>
    <property type="molecule type" value="Genomic_DNA"/>
</dbReference>
<dbReference type="SUPFAM" id="SSF46894">
    <property type="entry name" value="C-terminal effector domain of the bipartite response regulators"/>
    <property type="match status" value="1"/>
</dbReference>
<sequence>MNRLFLVDDHALIRRGMRDALVDEGFEIAGEAAGWDTLQPALDRTPFDVLLLDINLDGRSGFDILDLVRGRPQPPRALMVSMYPEDPYAVQALRAGAWGYVSKSSETPVLVDAIRTVALGRRWVSGATASALAEGVSRGDAAAQPHERLSPRELLLLRLVASGITLTELAARMDLPPKTVSVYRARLLEKMKMSSNHELAHYAQQHGLVS</sequence>
<dbReference type="InterPro" id="IPR058245">
    <property type="entry name" value="NreC/VraR/RcsB-like_REC"/>
</dbReference>
<keyword evidence="1 3" id="KW-0597">Phosphoprotein</keyword>
<dbReference type="InterPro" id="IPR000792">
    <property type="entry name" value="Tscrpt_reg_LuxR_C"/>
</dbReference>
<dbReference type="Pfam" id="PF00072">
    <property type="entry name" value="Response_reg"/>
    <property type="match status" value="1"/>
</dbReference>
<dbReference type="PANTHER" id="PTHR43214:SF43">
    <property type="entry name" value="TWO-COMPONENT RESPONSE REGULATOR"/>
    <property type="match status" value="1"/>
</dbReference>
<evidence type="ECO:0000313" key="7">
    <source>
        <dbReference type="Proteomes" id="UP000715965"/>
    </source>
</evidence>